<proteinExistence type="predicted"/>
<evidence type="ECO:0000313" key="3">
    <source>
        <dbReference type="Proteomes" id="UP000283619"/>
    </source>
</evidence>
<comment type="caution">
    <text evidence="2">The sequence shown here is derived from an EMBL/GenBank/DDBJ whole genome shotgun (WGS) entry which is preliminary data.</text>
</comment>
<name>A0A423P463_PSEFL</name>
<dbReference type="InterPro" id="IPR056085">
    <property type="entry name" value="DUF7668"/>
</dbReference>
<organism evidence="2 3">
    <name type="scientific">Pseudomonas fluorescens</name>
    <dbReference type="NCBI Taxonomy" id="294"/>
    <lineage>
        <taxon>Bacteria</taxon>
        <taxon>Pseudomonadati</taxon>
        <taxon>Pseudomonadota</taxon>
        <taxon>Gammaproteobacteria</taxon>
        <taxon>Pseudomonadales</taxon>
        <taxon>Pseudomonadaceae</taxon>
        <taxon>Pseudomonas</taxon>
    </lineage>
</organism>
<gene>
    <name evidence="2" type="ORF">BK673_14970</name>
</gene>
<feature type="domain" description="DUF7668" evidence="1">
    <location>
        <begin position="25"/>
        <end position="119"/>
    </location>
</feature>
<sequence>MNSGQLAYGLRAYVKVKQLVITINQRDSQALQRDFGISTAVADEIYEAIDDYFDRGTKVSICPEMEAFESRGKQRPFVDVYETDDGALGLECILFADGEPSEAILHVEVSETDSQLSLYYKYIGS</sequence>
<evidence type="ECO:0000313" key="2">
    <source>
        <dbReference type="EMBL" id="ROO07853.1"/>
    </source>
</evidence>
<dbReference type="EMBL" id="MOBZ01000013">
    <property type="protein sequence ID" value="ROO07853.1"/>
    <property type="molecule type" value="Genomic_DNA"/>
</dbReference>
<accession>A0A423P463</accession>
<evidence type="ECO:0000259" key="1">
    <source>
        <dbReference type="Pfam" id="PF24705"/>
    </source>
</evidence>
<dbReference type="Pfam" id="PF24705">
    <property type="entry name" value="DUF7668"/>
    <property type="match status" value="1"/>
</dbReference>
<reference evidence="2 3" key="1">
    <citation type="submission" date="2016-10" db="EMBL/GenBank/DDBJ databases">
        <title>Comparative genome analysis of multiple Pseudomonas spp. focuses on biocontrol and plant growth promoting traits.</title>
        <authorList>
            <person name="Tao X.-Y."/>
            <person name="Taylor C.G."/>
        </authorList>
    </citation>
    <scope>NUCLEOTIDE SEQUENCE [LARGE SCALE GENOMIC DNA]</scope>
    <source>
        <strain evidence="2 3">36G2</strain>
    </source>
</reference>
<dbReference type="AlphaFoldDB" id="A0A423P463"/>
<dbReference type="Proteomes" id="UP000283619">
    <property type="component" value="Unassembled WGS sequence"/>
</dbReference>
<protein>
    <recommendedName>
        <fullName evidence="1">DUF7668 domain-containing protein</fullName>
    </recommendedName>
</protein>